<dbReference type="Proteomes" id="UP000324269">
    <property type="component" value="Unassembled WGS sequence"/>
</dbReference>
<dbReference type="InterPro" id="IPR036852">
    <property type="entry name" value="Peptidase_S8/S53_dom_sf"/>
</dbReference>
<dbReference type="OrthoDB" id="9798386at2"/>
<dbReference type="PROSITE" id="PS51892">
    <property type="entry name" value="SUBTILASE"/>
    <property type="match status" value="1"/>
</dbReference>
<dbReference type="InterPro" id="IPR036439">
    <property type="entry name" value="Dockerin_dom_sf"/>
</dbReference>
<dbReference type="InterPro" id="IPR046450">
    <property type="entry name" value="PA_dom_sf"/>
</dbReference>
<dbReference type="InterPro" id="IPR015500">
    <property type="entry name" value="Peptidase_S8_subtilisin-rel"/>
</dbReference>
<evidence type="ECO:0000259" key="11">
    <source>
        <dbReference type="Pfam" id="PF00082"/>
    </source>
</evidence>
<dbReference type="SUPFAM" id="SSF49384">
    <property type="entry name" value="Carbohydrate-binding domain"/>
    <property type="match status" value="1"/>
</dbReference>
<dbReference type="Pfam" id="PF05922">
    <property type="entry name" value="Inhibitor_I9"/>
    <property type="match status" value="1"/>
</dbReference>
<dbReference type="InterPro" id="IPR050131">
    <property type="entry name" value="Peptidase_S8_subtilisin-like"/>
</dbReference>
<comment type="similarity">
    <text evidence="1 9 10">Belongs to the peptidase S8 family.</text>
</comment>
<dbReference type="Gene3D" id="3.50.30.30">
    <property type="match status" value="1"/>
</dbReference>
<dbReference type="Pfam" id="PF00082">
    <property type="entry name" value="Peptidase_S8"/>
    <property type="match status" value="1"/>
</dbReference>
<dbReference type="Pfam" id="PF02225">
    <property type="entry name" value="PA"/>
    <property type="match status" value="1"/>
</dbReference>
<feature type="active site" description="Charge relay system" evidence="8 9">
    <location>
        <position position="603"/>
    </location>
</feature>
<dbReference type="GO" id="GO:0030246">
    <property type="term" value="F:carbohydrate binding"/>
    <property type="evidence" value="ECO:0007669"/>
    <property type="project" value="InterPro"/>
</dbReference>
<dbReference type="PROSITE" id="PS00136">
    <property type="entry name" value="SUBTILASE_ASP"/>
    <property type="match status" value="1"/>
</dbReference>
<proteinExistence type="inferred from homology"/>
<accession>A0A5D4TRL9</accession>
<organism evidence="14 15">
    <name type="scientific">Rossellomorea aquimaris</name>
    <dbReference type="NCBI Taxonomy" id="189382"/>
    <lineage>
        <taxon>Bacteria</taxon>
        <taxon>Bacillati</taxon>
        <taxon>Bacillota</taxon>
        <taxon>Bacilli</taxon>
        <taxon>Bacillales</taxon>
        <taxon>Bacillaceae</taxon>
        <taxon>Rossellomorea</taxon>
    </lineage>
</organism>
<dbReference type="Gene3D" id="2.60.40.4130">
    <property type="match status" value="1"/>
</dbReference>
<dbReference type="Gene3D" id="3.40.50.200">
    <property type="entry name" value="Peptidase S8/S53 domain"/>
    <property type="match status" value="1"/>
</dbReference>
<comment type="caution">
    <text evidence="14">The sequence shown here is derived from an EMBL/GenBank/DDBJ whole genome shotgun (WGS) entry which is preliminary data.</text>
</comment>
<evidence type="ECO:0000256" key="9">
    <source>
        <dbReference type="PROSITE-ProRule" id="PRU01240"/>
    </source>
</evidence>
<dbReference type="InterPro" id="IPR022398">
    <property type="entry name" value="Peptidase_S8_His-AS"/>
</dbReference>
<evidence type="ECO:0000313" key="15">
    <source>
        <dbReference type="Proteomes" id="UP000324269"/>
    </source>
</evidence>
<dbReference type="CDD" id="cd02133">
    <property type="entry name" value="PA_C5a_like"/>
    <property type="match status" value="1"/>
</dbReference>
<evidence type="ECO:0000256" key="10">
    <source>
        <dbReference type="RuleBase" id="RU003355"/>
    </source>
</evidence>
<dbReference type="SUPFAM" id="SSF63446">
    <property type="entry name" value="Type I dockerin domain"/>
    <property type="match status" value="1"/>
</dbReference>
<feature type="domain" description="Peptidase S8/S53" evidence="11">
    <location>
        <begin position="220"/>
        <end position="651"/>
    </location>
</feature>
<evidence type="ECO:0000259" key="12">
    <source>
        <dbReference type="Pfam" id="PF02225"/>
    </source>
</evidence>
<gene>
    <name evidence="14" type="ORF">FZC85_16620</name>
</gene>
<name>A0A5D4TRL9_9BACI</name>
<dbReference type="InterPro" id="IPR008965">
    <property type="entry name" value="CBM2/CBM3_carb-bd_dom_sf"/>
</dbReference>
<feature type="active site" description="Charge relay system" evidence="8 9">
    <location>
        <position position="229"/>
    </location>
</feature>
<keyword evidence="3" id="KW-0964">Secreted</keyword>
<dbReference type="Pfam" id="PF00404">
    <property type="entry name" value="Dockerin_1"/>
    <property type="match status" value="1"/>
</dbReference>
<dbReference type="PRINTS" id="PR00723">
    <property type="entry name" value="SUBTILISIN"/>
</dbReference>
<evidence type="ECO:0000256" key="2">
    <source>
        <dbReference type="ARBA" id="ARBA00022512"/>
    </source>
</evidence>
<dbReference type="RefSeq" id="WP_148970143.1">
    <property type="nucleotide sequence ID" value="NZ_JBNIKW010000005.1"/>
</dbReference>
<dbReference type="GO" id="GO:0006508">
    <property type="term" value="P:proteolysis"/>
    <property type="evidence" value="ECO:0007669"/>
    <property type="project" value="UniProtKB-KW"/>
</dbReference>
<evidence type="ECO:0000256" key="4">
    <source>
        <dbReference type="ARBA" id="ARBA00022670"/>
    </source>
</evidence>
<dbReference type="PROSITE" id="PS00137">
    <property type="entry name" value="SUBTILASE_HIS"/>
    <property type="match status" value="1"/>
</dbReference>
<dbReference type="InterPro" id="IPR010259">
    <property type="entry name" value="S8pro/Inhibitor_I9"/>
</dbReference>
<dbReference type="InterPro" id="IPR000209">
    <property type="entry name" value="Peptidase_S8/S53_dom"/>
</dbReference>
<reference evidence="14 15" key="1">
    <citation type="submission" date="2019-08" db="EMBL/GenBank/DDBJ databases">
        <title>Bacillus genomes from the desert of Cuatro Cienegas, Coahuila.</title>
        <authorList>
            <person name="Olmedo-Alvarez G."/>
        </authorList>
    </citation>
    <scope>NUCLEOTIDE SEQUENCE [LARGE SCALE GENOMIC DNA]</scope>
    <source>
        <strain evidence="14 15">CH87b_3T</strain>
    </source>
</reference>
<dbReference type="InterPro" id="IPR002105">
    <property type="entry name" value="Dockerin_1_rpt"/>
</dbReference>
<keyword evidence="6 9" id="KW-0378">Hydrolase</keyword>
<dbReference type="SUPFAM" id="SSF52025">
    <property type="entry name" value="PA domain"/>
    <property type="match status" value="1"/>
</dbReference>
<evidence type="ECO:0000313" key="14">
    <source>
        <dbReference type="EMBL" id="TYS83621.1"/>
    </source>
</evidence>
<evidence type="ECO:0000256" key="1">
    <source>
        <dbReference type="ARBA" id="ARBA00011073"/>
    </source>
</evidence>
<dbReference type="InterPro" id="IPR023827">
    <property type="entry name" value="Peptidase_S8_Asp-AS"/>
</dbReference>
<dbReference type="GO" id="GO:0000272">
    <property type="term" value="P:polysaccharide catabolic process"/>
    <property type="evidence" value="ECO:0007669"/>
    <property type="project" value="InterPro"/>
</dbReference>
<keyword evidence="4 9" id="KW-0645">Protease</keyword>
<dbReference type="PANTHER" id="PTHR43806">
    <property type="entry name" value="PEPTIDASE S8"/>
    <property type="match status" value="1"/>
</dbReference>
<dbReference type="GO" id="GO:0004252">
    <property type="term" value="F:serine-type endopeptidase activity"/>
    <property type="evidence" value="ECO:0007669"/>
    <property type="project" value="UniProtKB-UniRule"/>
</dbReference>
<evidence type="ECO:0000256" key="8">
    <source>
        <dbReference type="PIRSR" id="PIRSR615500-1"/>
    </source>
</evidence>
<evidence type="ECO:0000256" key="7">
    <source>
        <dbReference type="ARBA" id="ARBA00022825"/>
    </source>
</evidence>
<evidence type="ECO:0000256" key="3">
    <source>
        <dbReference type="ARBA" id="ARBA00022525"/>
    </source>
</evidence>
<dbReference type="SUPFAM" id="SSF52743">
    <property type="entry name" value="Subtilisin-like"/>
    <property type="match status" value="1"/>
</dbReference>
<feature type="active site" description="Charge relay system" evidence="8 9">
    <location>
        <position position="283"/>
    </location>
</feature>
<keyword evidence="5" id="KW-0732">Signal</keyword>
<dbReference type="Gene3D" id="2.60.40.680">
    <property type="match status" value="1"/>
</dbReference>
<evidence type="ECO:0000256" key="5">
    <source>
        <dbReference type="ARBA" id="ARBA00022729"/>
    </source>
</evidence>
<protein>
    <submittedName>
        <fullName evidence="14">S8 family serine peptidase</fullName>
    </submittedName>
</protein>
<sequence length="1356" mass="149647">MDKSKLVKKAATAGLSLGMVFSTISYSPESALGETVEKTLVSHTEMLSKLTDTQRMALKNLELNDKTGLQLSPDVNLDTDEKTSIIVELHQKPVKAAQLQASSEGNKLTKTDAKNAIDKEQKKFKEELGEIFKKEKAKEKSYNIKYHYTEAFNGVAITLPANKVKSLLQTQTVKTIWGNETFKIDPPTSTEVTSLGISTRMADSNPYLGIDRLHEEGLTGKGLKIGVIDTGIDYNHPDLREAYKGGYDFVDNDEDPMETTYQDWENAKFKPEFSVGHSYYTEHGTHVSGIIAGQGTNESDYATKGVAPDADIYGYRVLGPYGSGTTENVLKGIDQAVEDGMDIINLSLGASINDPYFPTSVAVNNAVLSGVTTIVAAGNSGDAPYTLGSPGSSALALTVGASDTPLDIITYEGQLSSQSVTLQLLGKHYSNKIEDFEGQALPIVEVGLGRSDDYSGKDVHDKIVLVSRGEITLNDKIKYAKLNGAKAIMIYNNNEEEGHIPYFLGENKDFIPTFSLTKSDGETLLEKLSNSEDFMFNKIATVQTEGDHLADFSSRGPSKFNYDIKPEVTAPGVGIQSTVPSYMINPEDVDNYEYAYQRLSGTSMAAPQVAGIAALLLESNPDLQPEDIKTLLMNTADPLNGDYSVFEVGAGRVDPYEAIHSSIQFQVIDETTNIANGEEVIIVEKTGSISFGLQYNDGKHIRDQRTIQVSNHGKEKKTFTGKVDFTSHSLDANKNGVQVVLDKKISVKPGKSKKTNAFVMIPKTADQGFYEGYITYENENDADEIYQIPFSIRVAGEGFDFLVFDKQVLTTNPGSYFGFLPVAAFGFQLNSNVEQVDVVLADGKTGEDIGYVGNFDGSDLQIGIPYGLYGYGGNYYPFTGDEDYPVHLKEMFAKQGHYKLKFIATNENGRTFTEEEDIFVDNTKPEFKTSIDDNLVYEFSEGQESYPVTGTLFDKEVKDIQDAGIDISQADNFIYEYLYAMLPEYRIFPDEDGTFEMDIPLVRQTYNIAALDALDAATNKTEKKTYHFLPEGTSYMTGTYDKKSAKPGDTVTFTMTANNVKRLKEAKFTLYYTDSMEILDIKKNNALSGYDVDVQTDMSSGSVSNAKVDLILNGDQEITGELPLLDVTFKVTDKIWTDYAGFNFTSNRYIDTNGDTITAQGYIEGLKLLNQTGIISGGFVGQGFLNPDTSVDFSRDYTKVGASVALISPNGKEYTAGITNRAGFRFDNIPVNPEPYTLKVNIPGHFTYFKEIMVNKEEDGEITGTLTSITAFTYSGDVNQDDVIDIFDALYLKEKWQTDDRSADINLDGIVDQKDWSYVEMNYLMRNHTLDELKDAVESHQGMTLEKVKKELGITD</sequence>
<dbReference type="PANTHER" id="PTHR43806:SF65">
    <property type="entry name" value="SERINE PROTEASE APRX"/>
    <property type="match status" value="1"/>
</dbReference>
<evidence type="ECO:0000259" key="13">
    <source>
        <dbReference type="Pfam" id="PF05922"/>
    </source>
</evidence>
<dbReference type="PROSITE" id="PS00138">
    <property type="entry name" value="SUBTILASE_SER"/>
    <property type="match status" value="1"/>
</dbReference>
<keyword evidence="7 9" id="KW-0720">Serine protease</keyword>
<dbReference type="GO" id="GO:0004553">
    <property type="term" value="F:hydrolase activity, hydrolyzing O-glycosyl compounds"/>
    <property type="evidence" value="ECO:0007669"/>
    <property type="project" value="InterPro"/>
</dbReference>
<dbReference type="InterPro" id="IPR023828">
    <property type="entry name" value="Peptidase_S8_Ser-AS"/>
</dbReference>
<feature type="domain" description="Inhibitor I9" evidence="13">
    <location>
        <begin position="111"/>
        <end position="184"/>
    </location>
</feature>
<evidence type="ECO:0000256" key="6">
    <source>
        <dbReference type="ARBA" id="ARBA00022801"/>
    </source>
</evidence>
<dbReference type="CDD" id="cd07474">
    <property type="entry name" value="Peptidases_S8_subtilisin_Vpr-like"/>
    <property type="match status" value="1"/>
</dbReference>
<dbReference type="CDD" id="cd08547">
    <property type="entry name" value="Type_II_cohesin"/>
    <property type="match status" value="1"/>
</dbReference>
<dbReference type="InterPro" id="IPR003137">
    <property type="entry name" value="PA_domain"/>
</dbReference>
<dbReference type="EMBL" id="VTEZ01000005">
    <property type="protein sequence ID" value="TYS83621.1"/>
    <property type="molecule type" value="Genomic_DNA"/>
</dbReference>
<dbReference type="InterPro" id="IPR034213">
    <property type="entry name" value="S8_Vpr-like"/>
</dbReference>
<keyword evidence="2" id="KW-0134">Cell wall</keyword>
<feature type="domain" description="PA" evidence="12">
    <location>
        <begin position="450"/>
        <end position="524"/>
    </location>
</feature>